<proteinExistence type="predicted"/>
<dbReference type="EMBL" id="KQ435769">
    <property type="protein sequence ID" value="KOX75192.1"/>
    <property type="molecule type" value="Genomic_DNA"/>
</dbReference>
<gene>
    <name evidence="1" type="ORF">WN51_14264</name>
</gene>
<keyword evidence="2" id="KW-1185">Reference proteome</keyword>
<evidence type="ECO:0000313" key="2">
    <source>
        <dbReference type="Proteomes" id="UP000053105"/>
    </source>
</evidence>
<sequence length="71" mass="8217">MDDFIKCVNIFCIHCVLTPERVFAVSLISFFHDTEIITLITFKSQSQRSLIPVHESKIKKFEKEQSKKAAT</sequence>
<protein>
    <submittedName>
        <fullName evidence="1">Uncharacterized protein</fullName>
    </submittedName>
</protein>
<organism evidence="1 2">
    <name type="scientific">Melipona quadrifasciata</name>
    <dbReference type="NCBI Taxonomy" id="166423"/>
    <lineage>
        <taxon>Eukaryota</taxon>
        <taxon>Metazoa</taxon>
        <taxon>Ecdysozoa</taxon>
        <taxon>Arthropoda</taxon>
        <taxon>Hexapoda</taxon>
        <taxon>Insecta</taxon>
        <taxon>Pterygota</taxon>
        <taxon>Neoptera</taxon>
        <taxon>Endopterygota</taxon>
        <taxon>Hymenoptera</taxon>
        <taxon>Apocrita</taxon>
        <taxon>Aculeata</taxon>
        <taxon>Apoidea</taxon>
        <taxon>Anthophila</taxon>
        <taxon>Apidae</taxon>
        <taxon>Melipona</taxon>
    </lineage>
</organism>
<evidence type="ECO:0000313" key="1">
    <source>
        <dbReference type="EMBL" id="KOX75192.1"/>
    </source>
</evidence>
<dbReference type="AlphaFoldDB" id="A0A0N0BGR4"/>
<reference evidence="1 2" key="1">
    <citation type="submission" date="2015-07" db="EMBL/GenBank/DDBJ databases">
        <title>The genome of Melipona quadrifasciata.</title>
        <authorList>
            <person name="Pan H."/>
            <person name="Kapheim K."/>
        </authorList>
    </citation>
    <scope>NUCLEOTIDE SEQUENCE [LARGE SCALE GENOMIC DNA]</scope>
    <source>
        <strain evidence="1">0111107301</strain>
        <tissue evidence="1">Whole body</tissue>
    </source>
</reference>
<name>A0A0N0BGR4_9HYME</name>
<dbReference type="Proteomes" id="UP000053105">
    <property type="component" value="Unassembled WGS sequence"/>
</dbReference>
<accession>A0A0N0BGR4</accession>